<feature type="domain" description="Late nodulin" evidence="2">
    <location>
        <begin position="1"/>
        <end position="52"/>
    </location>
</feature>
<feature type="chain" id="PRO_5043696209" description="Late nodulin domain-containing protein" evidence="1">
    <location>
        <begin position="27"/>
        <end position="60"/>
    </location>
</feature>
<accession>A0AAV1X332</accession>
<sequence length="60" mass="7221">MAKTLILFYVMVFFFTFFILMANCETDDGVMQIPCKKDSDCPPFWYCFRQVCYRNLVLQQ</sequence>
<feature type="signal peptide" evidence="1">
    <location>
        <begin position="1"/>
        <end position="26"/>
    </location>
</feature>
<gene>
    <name evidence="3" type="ORF">LLUT_LOCUS17063</name>
</gene>
<evidence type="ECO:0000313" key="3">
    <source>
        <dbReference type="EMBL" id="CAL0316003.1"/>
    </source>
</evidence>
<evidence type="ECO:0000256" key="1">
    <source>
        <dbReference type="SAM" id="SignalP"/>
    </source>
</evidence>
<reference evidence="3 4" key="1">
    <citation type="submission" date="2024-03" db="EMBL/GenBank/DDBJ databases">
        <authorList>
            <person name="Martinez-Hernandez J."/>
        </authorList>
    </citation>
    <scope>NUCLEOTIDE SEQUENCE [LARGE SCALE GENOMIC DNA]</scope>
</reference>
<proteinExistence type="predicted"/>
<name>A0AAV1X332_LUPLU</name>
<keyword evidence="4" id="KW-1185">Reference proteome</keyword>
<dbReference type="InterPro" id="IPR009810">
    <property type="entry name" value="Nodulin_late_dom"/>
</dbReference>
<keyword evidence="1" id="KW-0732">Signal</keyword>
<protein>
    <recommendedName>
        <fullName evidence="2">Late nodulin domain-containing protein</fullName>
    </recommendedName>
</protein>
<evidence type="ECO:0000259" key="2">
    <source>
        <dbReference type="Pfam" id="PF07127"/>
    </source>
</evidence>
<dbReference type="AlphaFoldDB" id="A0AAV1X332"/>
<dbReference type="Proteomes" id="UP001497480">
    <property type="component" value="Unassembled WGS sequence"/>
</dbReference>
<dbReference type="Pfam" id="PF07127">
    <property type="entry name" value="Nodulin_late"/>
    <property type="match status" value="1"/>
</dbReference>
<dbReference type="EMBL" id="CAXHTB010000012">
    <property type="protein sequence ID" value="CAL0316003.1"/>
    <property type="molecule type" value="Genomic_DNA"/>
</dbReference>
<evidence type="ECO:0000313" key="4">
    <source>
        <dbReference type="Proteomes" id="UP001497480"/>
    </source>
</evidence>
<comment type="caution">
    <text evidence="3">The sequence shown here is derived from an EMBL/GenBank/DDBJ whole genome shotgun (WGS) entry which is preliminary data.</text>
</comment>
<dbReference type="GO" id="GO:0046872">
    <property type="term" value="F:metal ion binding"/>
    <property type="evidence" value="ECO:0007669"/>
    <property type="project" value="InterPro"/>
</dbReference>
<organism evidence="3 4">
    <name type="scientific">Lupinus luteus</name>
    <name type="common">European yellow lupine</name>
    <dbReference type="NCBI Taxonomy" id="3873"/>
    <lineage>
        <taxon>Eukaryota</taxon>
        <taxon>Viridiplantae</taxon>
        <taxon>Streptophyta</taxon>
        <taxon>Embryophyta</taxon>
        <taxon>Tracheophyta</taxon>
        <taxon>Spermatophyta</taxon>
        <taxon>Magnoliopsida</taxon>
        <taxon>eudicotyledons</taxon>
        <taxon>Gunneridae</taxon>
        <taxon>Pentapetalae</taxon>
        <taxon>rosids</taxon>
        <taxon>fabids</taxon>
        <taxon>Fabales</taxon>
        <taxon>Fabaceae</taxon>
        <taxon>Papilionoideae</taxon>
        <taxon>50 kb inversion clade</taxon>
        <taxon>genistoids sensu lato</taxon>
        <taxon>core genistoids</taxon>
        <taxon>Genisteae</taxon>
        <taxon>Lupinus</taxon>
    </lineage>
</organism>